<dbReference type="AlphaFoldDB" id="A0ABD5RWC5"/>
<reference evidence="3 4" key="1">
    <citation type="journal article" date="2019" name="Int. J. Syst. Evol. Microbiol.">
        <title>The Global Catalogue of Microorganisms (GCM) 10K type strain sequencing project: providing services to taxonomists for standard genome sequencing and annotation.</title>
        <authorList>
            <consortium name="The Broad Institute Genomics Platform"/>
            <consortium name="The Broad Institute Genome Sequencing Center for Infectious Disease"/>
            <person name="Wu L."/>
            <person name="Ma J."/>
        </authorList>
    </citation>
    <scope>NUCLEOTIDE SEQUENCE [LARGE SCALE GENOMIC DNA]</scope>
    <source>
        <strain evidence="3 4">NBRC 111368</strain>
    </source>
</reference>
<evidence type="ECO:0000259" key="2">
    <source>
        <dbReference type="Pfam" id="PF18545"/>
    </source>
</evidence>
<proteinExistence type="predicted"/>
<feature type="domain" description="Halobacterial output" evidence="2">
    <location>
        <begin position="27"/>
        <end position="101"/>
    </location>
</feature>
<feature type="compositionally biased region" description="Basic and acidic residues" evidence="1">
    <location>
        <begin position="1"/>
        <end position="12"/>
    </location>
</feature>
<sequence>MTDDTANTKDVGHVGGRRNRSRIDPVTDSVSEHVVTTAGSIRGTGSSEMPVLANFIDPIALDELFQLPSNAPRERADGYVRFAYGECLVTVESDGCVRVDPAAGGRHTPVLDTTAKQQNGSFTEETFRDRLSELLRLAELNGLEIDGGYDYPPDTERTRWGVEIYPIERRDD</sequence>
<name>A0ABD5RWC5_9EURY</name>
<dbReference type="Proteomes" id="UP001596328">
    <property type="component" value="Unassembled WGS sequence"/>
</dbReference>
<dbReference type="EMBL" id="JBHSWU010000042">
    <property type="protein sequence ID" value="MFC6723749.1"/>
    <property type="molecule type" value="Genomic_DNA"/>
</dbReference>
<feature type="region of interest" description="Disordered" evidence="1">
    <location>
        <begin position="1"/>
        <end position="30"/>
    </location>
</feature>
<evidence type="ECO:0000256" key="1">
    <source>
        <dbReference type="SAM" id="MobiDB-lite"/>
    </source>
</evidence>
<accession>A0ABD5RWC5</accession>
<protein>
    <submittedName>
        <fullName evidence="3">HalOD1 output domain-containing protein</fullName>
    </submittedName>
</protein>
<organism evidence="3 4">
    <name type="scientific">Halobium palmae</name>
    <dbReference type="NCBI Taxonomy" id="1776492"/>
    <lineage>
        <taxon>Archaea</taxon>
        <taxon>Methanobacteriati</taxon>
        <taxon>Methanobacteriota</taxon>
        <taxon>Stenosarchaea group</taxon>
        <taxon>Halobacteria</taxon>
        <taxon>Halobacteriales</taxon>
        <taxon>Haloferacaceae</taxon>
        <taxon>Halobium</taxon>
    </lineage>
</organism>
<dbReference type="Pfam" id="PF18545">
    <property type="entry name" value="HalOD1"/>
    <property type="match status" value="1"/>
</dbReference>
<evidence type="ECO:0000313" key="4">
    <source>
        <dbReference type="Proteomes" id="UP001596328"/>
    </source>
</evidence>
<gene>
    <name evidence="3" type="ORF">ACFQE1_05015</name>
</gene>
<evidence type="ECO:0000313" key="3">
    <source>
        <dbReference type="EMBL" id="MFC6723749.1"/>
    </source>
</evidence>
<comment type="caution">
    <text evidence="3">The sequence shown here is derived from an EMBL/GenBank/DDBJ whole genome shotgun (WGS) entry which is preliminary data.</text>
</comment>
<dbReference type="InterPro" id="IPR040624">
    <property type="entry name" value="HalOD1"/>
</dbReference>
<keyword evidence="4" id="KW-1185">Reference proteome</keyword>